<evidence type="ECO:0000256" key="3">
    <source>
        <dbReference type="ARBA" id="ARBA00022801"/>
    </source>
</evidence>
<gene>
    <name evidence="6" type="ORF">FO441_02920</name>
</gene>
<reference evidence="6 7" key="1">
    <citation type="submission" date="2019-07" db="EMBL/GenBank/DDBJ databases">
        <title>Salinicoccus cyprini sp. nov., isolated from gastro-intestinal tract of mirror carp, Cyprinus carpio var. specularis, collected from Gobind Sagar Reservoir, Himachal Pradesh, India.</title>
        <authorList>
            <person name="Talwar C."/>
            <person name="Singh A.K."/>
            <person name="Lal R."/>
            <person name="Negi R.K."/>
        </authorList>
    </citation>
    <scope>NUCLEOTIDE SEQUENCE [LARGE SCALE GENOMIC DNA]</scope>
    <source>
        <strain evidence="6 7">CT19</strain>
    </source>
</reference>
<dbReference type="PANTHER" id="PTHR45953:SF1">
    <property type="entry name" value="IDURONATE 2-SULFATASE"/>
    <property type="match status" value="1"/>
</dbReference>
<dbReference type="GO" id="GO:0005737">
    <property type="term" value="C:cytoplasm"/>
    <property type="evidence" value="ECO:0007669"/>
    <property type="project" value="TreeGrafter"/>
</dbReference>
<name>A0A558AYB9_9STAP</name>
<dbReference type="Proteomes" id="UP000315103">
    <property type="component" value="Unassembled WGS sequence"/>
</dbReference>
<evidence type="ECO:0000313" key="6">
    <source>
        <dbReference type="EMBL" id="TVT29253.1"/>
    </source>
</evidence>
<dbReference type="Gene3D" id="3.40.720.10">
    <property type="entry name" value="Alkaline Phosphatase, subunit A"/>
    <property type="match status" value="1"/>
</dbReference>
<dbReference type="InterPro" id="IPR024607">
    <property type="entry name" value="Sulfatase_CS"/>
</dbReference>
<dbReference type="EMBL" id="VMSJ01000001">
    <property type="protein sequence ID" value="TVT29253.1"/>
    <property type="molecule type" value="Genomic_DNA"/>
</dbReference>
<evidence type="ECO:0000256" key="2">
    <source>
        <dbReference type="ARBA" id="ARBA00022723"/>
    </source>
</evidence>
<evidence type="ECO:0000256" key="4">
    <source>
        <dbReference type="SAM" id="MobiDB-lite"/>
    </source>
</evidence>
<dbReference type="Pfam" id="PF00884">
    <property type="entry name" value="Sulfatase"/>
    <property type="match status" value="1"/>
</dbReference>
<accession>A0A558AYB9</accession>
<comment type="caution">
    <text evidence="6">The sequence shown here is derived from an EMBL/GenBank/DDBJ whole genome shotgun (WGS) entry which is preliminary data.</text>
</comment>
<feature type="domain" description="Sulfatase N-terminal" evidence="5">
    <location>
        <begin position="15"/>
        <end position="305"/>
    </location>
</feature>
<keyword evidence="7" id="KW-1185">Reference proteome</keyword>
<feature type="region of interest" description="Disordered" evidence="4">
    <location>
        <begin position="451"/>
        <end position="470"/>
    </location>
</feature>
<comment type="similarity">
    <text evidence="1">Belongs to the sulfatase family.</text>
</comment>
<dbReference type="CDD" id="cd16027">
    <property type="entry name" value="SGSH"/>
    <property type="match status" value="1"/>
</dbReference>
<protein>
    <submittedName>
        <fullName evidence="6">Sulfatase</fullName>
    </submittedName>
</protein>
<dbReference type="GO" id="GO:0046872">
    <property type="term" value="F:metal ion binding"/>
    <property type="evidence" value="ECO:0007669"/>
    <property type="project" value="UniProtKB-KW"/>
</dbReference>
<sequence length="470" mass="54305">MQYGIVERRLKLKKNIIYIHTHDSGKVLSPYGYNVPTPSLQAFAEESTLFRQAYCVGPTCSPSRAGLLTGMYPHSNGMYGLSQRGFSLHDYGQHLVNFLKAEDYYTVLCGIQHEVGKYTDHEEAAQIIGYDQNISADNTDMTEQELVEWDYENAHKVSEWLKNMEGDKPFFLSYGLFATHRKFPEEGFQGQQFDSKYVMPPAPLPEDEAVREDYVGYLRSASWFDRSFEVVIDTLKAEGMYEGSIIIFTTDHGLAFPFGKCTLFDSGIGVSLIMRVPGSRMNGESVEGMVSQIDIFPTLCELIGVDRPSYLQGVSFADMFQSKDLETREEVFAEINYHTSYEPARSIRTKRYKYIRFFDEDYLKVNRTNIDNSTSKTFYQQNDLESVKKPKEGLYDLLYDKGERNNLADDPDYFEVLEDMRRRLDTYQKKTDDPILTGHFDVRPEWKVNRKETYNPSSKDPNDYEVSQIR</sequence>
<keyword evidence="3" id="KW-0378">Hydrolase</keyword>
<organism evidence="6 7">
    <name type="scientific">Salinicoccus cyprini</name>
    <dbReference type="NCBI Taxonomy" id="2493691"/>
    <lineage>
        <taxon>Bacteria</taxon>
        <taxon>Bacillati</taxon>
        <taxon>Bacillota</taxon>
        <taxon>Bacilli</taxon>
        <taxon>Bacillales</taxon>
        <taxon>Staphylococcaceae</taxon>
        <taxon>Salinicoccus</taxon>
    </lineage>
</organism>
<dbReference type="PROSITE" id="PS00523">
    <property type="entry name" value="SULFATASE_1"/>
    <property type="match status" value="1"/>
</dbReference>
<dbReference type="GO" id="GO:0008484">
    <property type="term" value="F:sulfuric ester hydrolase activity"/>
    <property type="evidence" value="ECO:0007669"/>
    <property type="project" value="TreeGrafter"/>
</dbReference>
<dbReference type="SUPFAM" id="SSF53649">
    <property type="entry name" value="Alkaline phosphatase-like"/>
    <property type="match status" value="1"/>
</dbReference>
<keyword evidence="2" id="KW-0479">Metal-binding</keyword>
<proteinExistence type="inferred from homology"/>
<evidence type="ECO:0000259" key="5">
    <source>
        <dbReference type="Pfam" id="PF00884"/>
    </source>
</evidence>
<dbReference type="OrthoDB" id="9762324at2"/>
<evidence type="ECO:0000256" key="1">
    <source>
        <dbReference type="ARBA" id="ARBA00008779"/>
    </source>
</evidence>
<dbReference type="InterPro" id="IPR000917">
    <property type="entry name" value="Sulfatase_N"/>
</dbReference>
<dbReference type="PANTHER" id="PTHR45953">
    <property type="entry name" value="IDURONATE 2-SULFATASE"/>
    <property type="match status" value="1"/>
</dbReference>
<dbReference type="InterPro" id="IPR017850">
    <property type="entry name" value="Alkaline_phosphatase_core_sf"/>
</dbReference>
<dbReference type="AlphaFoldDB" id="A0A558AYB9"/>
<evidence type="ECO:0000313" key="7">
    <source>
        <dbReference type="Proteomes" id="UP000315103"/>
    </source>
</evidence>